<evidence type="ECO:0000313" key="20">
    <source>
        <dbReference type="EMBL" id="ACL26220.1"/>
    </source>
</evidence>
<dbReference type="InterPro" id="IPR036945">
    <property type="entry name" value="DAGK_sf"/>
</dbReference>
<keyword evidence="7 17" id="KW-0547">Nucleotide-binding</keyword>
<keyword evidence="4" id="KW-0444">Lipid biosynthesis</keyword>
<evidence type="ECO:0000256" key="17">
    <source>
        <dbReference type="PIRSR" id="PIRSR600829-3"/>
    </source>
</evidence>
<feature type="binding site" evidence="17">
    <location>
        <begin position="90"/>
        <end position="92"/>
    </location>
    <ligand>
        <name>ATP</name>
        <dbReference type="ChEBI" id="CHEBI:30616"/>
    </ligand>
</feature>
<dbReference type="PANTHER" id="PTHR34299:SF1">
    <property type="entry name" value="DIACYLGLYCEROL KINASE"/>
    <property type="match status" value="1"/>
</dbReference>
<organism evidence="20 21">
    <name type="scientific">Chloroflexus aggregans (strain MD-66 / DSM 9485)</name>
    <dbReference type="NCBI Taxonomy" id="326427"/>
    <lineage>
        <taxon>Bacteria</taxon>
        <taxon>Bacillati</taxon>
        <taxon>Chloroflexota</taxon>
        <taxon>Chloroflexia</taxon>
        <taxon>Chloroflexales</taxon>
        <taxon>Chloroflexineae</taxon>
        <taxon>Chloroflexaceae</taxon>
        <taxon>Chloroflexus</taxon>
    </lineage>
</organism>
<keyword evidence="11" id="KW-0443">Lipid metabolism</keyword>
<dbReference type="GO" id="GO:0005886">
    <property type="term" value="C:plasma membrane"/>
    <property type="evidence" value="ECO:0007669"/>
    <property type="project" value="UniProtKB-SubCell"/>
</dbReference>
<feature type="transmembrane region" description="Helical" evidence="19">
    <location>
        <begin position="60"/>
        <end position="80"/>
    </location>
</feature>
<evidence type="ECO:0000256" key="7">
    <source>
        <dbReference type="ARBA" id="ARBA00022741"/>
    </source>
</evidence>
<dbReference type="GO" id="GO:0016301">
    <property type="term" value="F:kinase activity"/>
    <property type="evidence" value="ECO:0007669"/>
    <property type="project" value="UniProtKB-KW"/>
</dbReference>
<keyword evidence="3" id="KW-1003">Cell membrane</keyword>
<feature type="binding site" evidence="18">
    <location>
        <position position="81"/>
    </location>
    <ligand>
        <name>a divalent metal cation</name>
        <dbReference type="ChEBI" id="CHEBI:60240"/>
    </ligand>
</feature>
<feature type="binding site" evidence="17">
    <location>
        <position position="81"/>
    </location>
    <ligand>
        <name>ATP</name>
        <dbReference type="ChEBI" id="CHEBI:30616"/>
    </ligand>
</feature>
<evidence type="ECO:0000256" key="1">
    <source>
        <dbReference type="ARBA" id="ARBA00004651"/>
    </source>
</evidence>
<keyword evidence="6 19" id="KW-0812">Transmembrane</keyword>
<dbReference type="GO" id="GO:0046872">
    <property type="term" value="F:metal ion binding"/>
    <property type="evidence" value="ECO:0007669"/>
    <property type="project" value="UniProtKB-KW"/>
</dbReference>
<keyword evidence="10 19" id="KW-1133">Transmembrane helix</keyword>
<comment type="subcellular location">
    <subcellularLocation>
        <location evidence="1">Cell membrane</location>
        <topology evidence="1">Multi-pass membrane protein</topology>
    </subcellularLocation>
</comment>
<keyword evidence="8 20" id="KW-0418">Kinase</keyword>
<sequence>MISMAAPIDRSTRRLLAAFRYAFAGIGYLARTQRNFQIHLIIGSIAIALGVVLRITRVEWMILSLTIGMVLAAEGFNSAIEAVVDLATRERHPLAQIAKDVAAGTVLICACIAVVIGIFMFGPRLWMLWLILTV</sequence>
<evidence type="ECO:0000256" key="12">
    <source>
        <dbReference type="ARBA" id="ARBA00023136"/>
    </source>
</evidence>
<dbReference type="eggNOG" id="COG0818">
    <property type="taxonomic scope" value="Bacteria"/>
</dbReference>
<feature type="active site" description="Proton acceptor" evidence="15">
    <location>
        <position position="74"/>
    </location>
</feature>
<feature type="binding site" evidence="16">
    <location>
        <position position="14"/>
    </location>
    <ligand>
        <name>substrate</name>
    </ligand>
</feature>
<evidence type="ECO:0000256" key="3">
    <source>
        <dbReference type="ARBA" id="ARBA00022475"/>
    </source>
</evidence>
<feature type="binding site" evidence="17">
    <location>
        <begin position="99"/>
        <end position="100"/>
    </location>
    <ligand>
        <name>ATP</name>
        <dbReference type="ChEBI" id="CHEBI:30616"/>
    </ligand>
</feature>
<evidence type="ECO:0000256" key="2">
    <source>
        <dbReference type="ARBA" id="ARBA00005967"/>
    </source>
</evidence>
<evidence type="ECO:0000256" key="19">
    <source>
        <dbReference type="SAM" id="Phobius"/>
    </source>
</evidence>
<feature type="binding site" evidence="17">
    <location>
        <position position="21"/>
    </location>
    <ligand>
        <name>ATP</name>
        <dbReference type="ChEBI" id="CHEBI:30616"/>
    </ligand>
</feature>
<dbReference type="GO" id="GO:0005524">
    <property type="term" value="F:ATP binding"/>
    <property type="evidence" value="ECO:0007669"/>
    <property type="project" value="UniProtKB-KW"/>
</dbReference>
<keyword evidence="9 17" id="KW-0067">ATP-binding</keyword>
<evidence type="ECO:0000256" key="6">
    <source>
        <dbReference type="ARBA" id="ARBA00022692"/>
    </source>
</evidence>
<evidence type="ECO:0000256" key="18">
    <source>
        <dbReference type="PIRSR" id="PIRSR600829-4"/>
    </source>
</evidence>
<dbReference type="InterPro" id="IPR033717">
    <property type="entry name" value="UDPK"/>
</dbReference>
<keyword evidence="18" id="KW-0460">Magnesium</keyword>
<dbReference type="CDD" id="cd14265">
    <property type="entry name" value="UDPK_IM_like"/>
    <property type="match status" value="1"/>
</dbReference>
<evidence type="ECO:0000256" key="11">
    <source>
        <dbReference type="ARBA" id="ARBA00023098"/>
    </source>
</evidence>
<feature type="binding site" evidence="17">
    <location>
        <position position="14"/>
    </location>
    <ligand>
        <name>ATP</name>
        <dbReference type="ChEBI" id="CHEBI:30616"/>
    </ligand>
</feature>
<keyword evidence="14" id="KW-1208">Phospholipid metabolism</keyword>
<feature type="binding site" evidence="16">
    <location>
        <position position="74"/>
    </location>
    <ligand>
        <name>substrate</name>
    </ligand>
</feature>
<dbReference type="Gene3D" id="1.10.287.3610">
    <property type="match status" value="1"/>
</dbReference>
<feature type="transmembrane region" description="Helical" evidence="19">
    <location>
        <begin position="100"/>
        <end position="121"/>
    </location>
</feature>
<dbReference type="Pfam" id="PF01219">
    <property type="entry name" value="DAGK_prokar"/>
    <property type="match status" value="1"/>
</dbReference>
<evidence type="ECO:0000256" key="14">
    <source>
        <dbReference type="ARBA" id="ARBA00023264"/>
    </source>
</evidence>
<keyword evidence="21" id="KW-1185">Reference proteome</keyword>
<dbReference type="HOGENOM" id="CLU_112343_2_2_0"/>
<dbReference type="AlphaFoldDB" id="B8G8U5"/>
<evidence type="ECO:0000256" key="13">
    <source>
        <dbReference type="ARBA" id="ARBA00023209"/>
    </source>
</evidence>
<evidence type="ECO:0000256" key="10">
    <source>
        <dbReference type="ARBA" id="ARBA00022989"/>
    </source>
</evidence>
<reference evidence="20" key="1">
    <citation type="submission" date="2008-12" db="EMBL/GenBank/DDBJ databases">
        <title>Complete sequence of Chloroflexus aggregans DSM 9485.</title>
        <authorList>
            <consortium name="US DOE Joint Genome Institute"/>
            <person name="Lucas S."/>
            <person name="Copeland A."/>
            <person name="Lapidus A."/>
            <person name="Glavina del Rio T."/>
            <person name="Dalin E."/>
            <person name="Tice H."/>
            <person name="Pitluck S."/>
            <person name="Foster B."/>
            <person name="Larimer F."/>
            <person name="Land M."/>
            <person name="Hauser L."/>
            <person name="Kyrpides N."/>
            <person name="Mikhailova N."/>
            <person name="Bryant D."/>
            <person name="Richardson P."/>
        </authorList>
    </citation>
    <scope>NUCLEOTIDE SEQUENCE</scope>
    <source>
        <strain evidence="20">DSM 9485</strain>
    </source>
</reference>
<accession>B8G8U5</accession>
<keyword evidence="12 19" id="KW-0472">Membrane</keyword>
<dbReference type="KEGG" id="cag:Cagg_3376"/>
<keyword evidence="5" id="KW-0808">Transferase</keyword>
<evidence type="ECO:0000256" key="4">
    <source>
        <dbReference type="ARBA" id="ARBA00022516"/>
    </source>
</evidence>
<dbReference type="InterPro" id="IPR000829">
    <property type="entry name" value="DAGK"/>
</dbReference>
<dbReference type="GO" id="GO:0008654">
    <property type="term" value="P:phospholipid biosynthetic process"/>
    <property type="evidence" value="ECO:0007669"/>
    <property type="project" value="UniProtKB-KW"/>
</dbReference>
<feature type="transmembrane region" description="Helical" evidence="19">
    <location>
        <begin position="36"/>
        <end position="53"/>
    </location>
</feature>
<dbReference type="Proteomes" id="UP000002508">
    <property type="component" value="Chromosome"/>
</dbReference>
<dbReference type="STRING" id="326427.Cagg_3376"/>
<evidence type="ECO:0000256" key="8">
    <source>
        <dbReference type="ARBA" id="ARBA00022777"/>
    </source>
</evidence>
<dbReference type="PANTHER" id="PTHR34299">
    <property type="entry name" value="DIACYLGLYCEROL KINASE"/>
    <property type="match status" value="1"/>
</dbReference>
<evidence type="ECO:0000313" key="21">
    <source>
        <dbReference type="Proteomes" id="UP000002508"/>
    </source>
</evidence>
<evidence type="ECO:0000256" key="9">
    <source>
        <dbReference type="ARBA" id="ARBA00022840"/>
    </source>
</evidence>
<evidence type="ECO:0000256" key="16">
    <source>
        <dbReference type="PIRSR" id="PIRSR600829-2"/>
    </source>
</evidence>
<proteinExistence type="inferred from homology"/>
<comment type="similarity">
    <text evidence="2">Belongs to the bacterial diacylglycerol kinase family.</text>
</comment>
<comment type="cofactor">
    <cofactor evidence="18">
        <name>Mg(2+)</name>
        <dbReference type="ChEBI" id="CHEBI:18420"/>
    </cofactor>
    <text evidence="18">Mn(2+), Zn(2+), Cd(2+) and Co(2+) support activity to lesser extents.</text>
</comment>
<gene>
    <name evidence="20" type="ordered locus">Cagg_3376</name>
</gene>
<dbReference type="EMBL" id="CP001337">
    <property type="protein sequence ID" value="ACL26220.1"/>
    <property type="molecule type" value="Genomic_DNA"/>
</dbReference>
<evidence type="ECO:0000256" key="5">
    <source>
        <dbReference type="ARBA" id="ARBA00022679"/>
    </source>
</evidence>
<protein>
    <submittedName>
        <fullName evidence="20">Diacylglycerol kinase</fullName>
    </submittedName>
</protein>
<keyword evidence="13" id="KW-0594">Phospholipid biosynthesis</keyword>
<keyword evidence="18" id="KW-0479">Metal-binding</keyword>
<name>B8G8U5_CHLAD</name>
<evidence type="ECO:0000256" key="15">
    <source>
        <dbReference type="PIRSR" id="PIRSR600829-1"/>
    </source>
</evidence>